<dbReference type="InterPro" id="IPR012677">
    <property type="entry name" value="Nucleotide-bd_a/b_plait_sf"/>
</dbReference>
<dbReference type="PROSITE" id="PS50102">
    <property type="entry name" value="RRM"/>
    <property type="match status" value="1"/>
</dbReference>
<dbReference type="AlphaFoldDB" id="A0A194WBF9"/>
<feature type="domain" description="GRIP" evidence="8">
    <location>
        <begin position="968"/>
        <end position="1019"/>
    </location>
</feature>
<name>A0A194WBF9_CYTMA</name>
<feature type="compositionally biased region" description="Basic residues" evidence="6">
    <location>
        <begin position="544"/>
        <end position="555"/>
    </location>
</feature>
<feature type="compositionally biased region" description="Basic and acidic residues" evidence="6">
    <location>
        <begin position="137"/>
        <end position="155"/>
    </location>
</feature>
<gene>
    <name evidence="9" type="ORF">VM1G_09366</name>
</gene>
<dbReference type="SMART" id="SM00360">
    <property type="entry name" value="RRM"/>
    <property type="match status" value="1"/>
</dbReference>
<feature type="compositionally biased region" description="Basic and acidic residues" evidence="6">
    <location>
        <begin position="489"/>
        <end position="501"/>
    </location>
</feature>
<protein>
    <recommendedName>
        <fullName evidence="11">RRM domain-containing protein</fullName>
    </recommendedName>
</protein>
<dbReference type="InterPro" id="IPR019459">
    <property type="entry name" value="GRAB"/>
</dbReference>
<dbReference type="GO" id="GO:0007030">
    <property type="term" value="P:Golgi organization"/>
    <property type="evidence" value="ECO:0007669"/>
    <property type="project" value="TreeGrafter"/>
</dbReference>
<evidence type="ECO:0000256" key="3">
    <source>
        <dbReference type="ARBA" id="ARBA00023054"/>
    </source>
</evidence>
<dbReference type="Pfam" id="PF10375">
    <property type="entry name" value="GRAB"/>
    <property type="match status" value="1"/>
</dbReference>
<keyword evidence="3 5" id="KW-0175">Coiled coil</keyword>
<organism evidence="9 10">
    <name type="scientific">Cytospora mali</name>
    <name type="common">Apple Valsa canker fungus</name>
    <name type="synonym">Valsa mali</name>
    <dbReference type="NCBI Taxonomy" id="578113"/>
    <lineage>
        <taxon>Eukaryota</taxon>
        <taxon>Fungi</taxon>
        <taxon>Dikarya</taxon>
        <taxon>Ascomycota</taxon>
        <taxon>Pezizomycotina</taxon>
        <taxon>Sordariomycetes</taxon>
        <taxon>Sordariomycetidae</taxon>
        <taxon>Diaporthales</taxon>
        <taxon>Cytosporaceae</taxon>
        <taxon>Cytospora</taxon>
    </lineage>
</organism>
<keyword evidence="2" id="KW-0333">Golgi apparatus</keyword>
<reference evidence="9" key="1">
    <citation type="submission" date="2014-12" db="EMBL/GenBank/DDBJ databases">
        <title>Genome Sequence of Valsa Canker Pathogens Uncovers a Specific Adaption of Colonization on Woody Bark.</title>
        <authorList>
            <person name="Yin Z."/>
            <person name="Liu H."/>
            <person name="Gao X."/>
            <person name="Li Z."/>
            <person name="Song N."/>
            <person name="Ke X."/>
            <person name="Dai Q."/>
            <person name="Wu Y."/>
            <person name="Sun Y."/>
            <person name="Xu J.-R."/>
            <person name="Kang Z.K."/>
            <person name="Wang L."/>
            <person name="Huang L."/>
        </authorList>
    </citation>
    <scope>NUCLEOTIDE SEQUENCE [LARGE SCALE GENOMIC DNA]</scope>
    <source>
        <strain evidence="9">03-8</strain>
    </source>
</reference>
<accession>A0A194WBF9</accession>
<feature type="compositionally biased region" description="Polar residues" evidence="6">
    <location>
        <begin position="641"/>
        <end position="656"/>
    </location>
</feature>
<dbReference type="SUPFAM" id="SSF54928">
    <property type="entry name" value="RNA-binding domain, RBD"/>
    <property type="match status" value="1"/>
</dbReference>
<feature type="compositionally biased region" description="Low complexity" evidence="6">
    <location>
        <begin position="471"/>
        <end position="488"/>
    </location>
</feature>
<feature type="region of interest" description="Disordered" evidence="6">
    <location>
        <begin position="466"/>
        <end position="710"/>
    </location>
</feature>
<dbReference type="GO" id="GO:0003723">
    <property type="term" value="F:RNA binding"/>
    <property type="evidence" value="ECO:0007669"/>
    <property type="project" value="UniProtKB-UniRule"/>
</dbReference>
<evidence type="ECO:0000256" key="1">
    <source>
        <dbReference type="ARBA" id="ARBA00004555"/>
    </source>
</evidence>
<dbReference type="OrthoDB" id="425925at2759"/>
<evidence type="ECO:0000313" key="10">
    <source>
        <dbReference type="Proteomes" id="UP000078559"/>
    </source>
</evidence>
<evidence type="ECO:0000256" key="5">
    <source>
        <dbReference type="SAM" id="Coils"/>
    </source>
</evidence>
<dbReference type="PANTHER" id="PTHR18921">
    <property type="entry name" value="MYOSIN HEAVY CHAIN - RELATED"/>
    <property type="match status" value="1"/>
</dbReference>
<keyword evidence="10" id="KW-1185">Reference proteome</keyword>
<dbReference type="CDD" id="cd12307">
    <property type="entry name" value="RRM_NIFK_like"/>
    <property type="match status" value="1"/>
</dbReference>
<feature type="compositionally biased region" description="Low complexity" evidence="6">
    <location>
        <begin position="62"/>
        <end position="72"/>
    </location>
</feature>
<feature type="compositionally biased region" description="Low complexity" evidence="6">
    <location>
        <begin position="610"/>
        <end position="626"/>
    </location>
</feature>
<evidence type="ECO:0000313" key="9">
    <source>
        <dbReference type="EMBL" id="KUI73751.1"/>
    </source>
</evidence>
<feature type="region of interest" description="Disordered" evidence="6">
    <location>
        <begin position="1"/>
        <end position="251"/>
    </location>
</feature>
<feature type="compositionally biased region" description="Basic and acidic residues" evidence="6">
    <location>
        <begin position="515"/>
        <end position="525"/>
    </location>
</feature>
<feature type="region of interest" description="Disordered" evidence="6">
    <location>
        <begin position="1074"/>
        <end position="1108"/>
    </location>
</feature>
<proteinExistence type="predicted"/>
<evidence type="ECO:0008006" key="11">
    <source>
        <dbReference type="Google" id="ProtNLM"/>
    </source>
</evidence>
<evidence type="ECO:0000256" key="6">
    <source>
        <dbReference type="SAM" id="MobiDB-lite"/>
    </source>
</evidence>
<feature type="compositionally biased region" description="Basic and acidic residues" evidence="6">
    <location>
        <begin position="110"/>
        <end position="131"/>
    </location>
</feature>
<dbReference type="GO" id="GO:0005794">
    <property type="term" value="C:Golgi apparatus"/>
    <property type="evidence" value="ECO:0007669"/>
    <property type="project" value="UniProtKB-SubCell"/>
</dbReference>
<feature type="compositionally biased region" description="Basic and acidic residues" evidence="6">
    <location>
        <begin position="657"/>
        <end position="682"/>
    </location>
</feature>
<feature type="region of interest" description="Disordered" evidence="6">
    <location>
        <begin position="748"/>
        <end position="798"/>
    </location>
</feature>
<dbReference type="Gene3D" id="1.10.287.1490">
    <property type="match status" value="1"/>
</dbReference>
<keyword evidence="4" id="KW-0694">RNA-binding</keyword>
<sequence>MPVELRPRRSKAEAAQVEETPKPKSAKTPKPSKRKAVEDVSPADTKKQKSVKTPAKTKDAEAAPTEAETSTPVTKAKKEKKEKTPAKPKTTESAPVEEAVKTPASKAKKEKTPVKAKVTEEASTKSAEKATPKAKKEKTPVKAKETPKAEPKEIETPASKSKKEKAPAKANNTPKSEPKVETPASKSKAKEDKTPKNTPKSNKKSAKKAEAEETVEEPKDVVEDVKEAATALEAEEEHASSDEEADEQTKALVQTVDSGDEDEQASGALVFEEGQDVGKIPEISKKEKKALKALKAAAASKEKGETGVIYIGRLPHGFYEHEMKSYFSQFGPIKNLRVSRNKKTGKAKHFAFVEFEEASTAEIVAKTMDNYLLFGHILKCSVIPKAQVHSDLFKGANKRFKSIPWNKMQGKEMERPKLEDQWSRKIQRENKKRAVRAKNLEALGYKFDAPEVKTVAAAKAIKAPEEEAPKAIEAPPAAAKAETATPAKAVEESKEEAETPAKKPRGRGRPAKSPVKTDKAAETPKKGPPQDAIASQAQAQASGSKKKKNKKSKPKKNLDTLGNSNDGAGTAEPEPSPRDDGTSNNHNLSADDELGTPVTESSESKKESQKPPTSSSSTAAATVTEPQANGHVRAPSGNGHPVSSDTPTTTPGSAKDTSAKLETMSEEREALRAEVEQLRKQLETLQESHSSEVSTLKSTLEETESAREQAEEQYQTLLGRVEKIKETLGDRLKRDRAELEEANQRIEELEAQNEELQKGGSSSEEEVARLRDELQESNRELSTLRSRSHLSQQNWLKEKDDMARQVQHFRNELESTSSAMGEWEAIAMEERQVRETLAEKASDLEEQLAAIREAYEKAAEERDSSLQTIDGLQRALQEIQDARRKELRDLVESSEEQLGEMKKRVEEADLKVAEAEEAKEKLSKELERTAPFEKEVKEKNLLIGKLRHEGIILNDHLTKALRYLKKTKPDEQVDRQIITNYLLQFLSLDRSDPKRFQILQVIAGYLAWTEEQKEQAGLARPGASSNTLRLPASPFHRTPSTPSLHTDFFSEHSSSGKESLADLWAGFLERSAEEGRQAEITGTDSRKGSVSSSTGTGITITKPDGGKG</sequence>
<feature type="compositionally biased region" description="Polar residues" evidence="6">
    <location>
        <begin position="780"/>
        <end position="795"/>
    </location>
</feature>
<dbReference type="SMR" id="A0A194WBF9"/>
<feature type="compositionally biased region" description="Polar residues" evidence="6">
    <location>
        <begin position="683"/>
        <end position="698"/>
    </location>
</feature>
<feature type="compositionally biased region" description="Basic and acidic residues" evidence="6">
    <location>
        <begin position="766"/>
        <end position="779"/>
    </location>
</feature>
<dbReference type="InterPro" id="IPR000237">
    <property type="entry name" value="GRIP_dom"/>
</dbReference>
<dbReference type="PANTHER" id="PTHR18921:SF2">
    <property type="entry name" value="THYROID RECEPTOR-INTERACTING PROTEIN 11"/>
    <property type="match status" value="1"/>
</dbReference>
<evidence type="ECO:0000259" key="7">
    <source>
        <dbReference type="PROSITE" id="PS50102"/>
    </source>
</evidence>
<dbReference type="InterPro" id="IPR000504">
    <property type="entry name" value="RRM_dom"/>
</dbReference>
<feature type="compositionally biased region" description="Low complexity" evidence="6">
    <location>
        <begin position="534"/>
        <end position="543"/>
    </location>
</feature>
<feature type="region of interest" description="Disordered" evidence="6">
    <location>
        <begin position="1016"/>
        <end position="1044"/>
    </location>
</feature>
<evidence type="ECO:0000256" key="2">
    <source>
        <dbReference type="ARBA" id="ARBA00023034"/>
    </source>
</evidence>
<feature type="domain" description="RRM" evidence="7">
    <location>
        <begin position="307"/>
        <end position="385"/>
    </location>
</feature>
<evidence type="ECO:0000259" key="8">
    <source>
        <dbReference type="PROSITE" id="PS50913"/>
    </source>
</evidence>
<feature type="compositionally biased region" description="Basic residues" evidence="6">
    <location>
        <begin position="24"/>
        <end position="34"/>
    </location>
</feature>
<dbReference type="PROSITE" id="PS50913">
    <property type="entry name" value="GRIP"/>
    <property type="match status" value="1"/>
</dbReference>
<feature type="compositionally biased region" description="Basic and acidic residues" evidence="6">
    <location>
        <begin position="1"/>
        <end position="12"/>
    </location>
</feature>
<dbReference type="InterPro" id="IPR035979">
    <property type="entry name" value="RBD_domain_sf"/>
</dbReference>
<dbReference type="GO" id="GO:0006888">
    <property type="term" value="P:endoplasmic reticulum to Golgi vesicle-mediated transport"/>
    <property type="evidence" value="ECO:0007669"/>
    <property type="project" value="TreeGrafter"/>
</dbReference>
<dbReference type="Pfam" id="PF00076">
    <property type="entry name" value="RRM_1"/>
    <property type="match status" value="1"/>
</dbReference>
<dbReference type="EMBL" id="CM003108">
    <property type="protein sequence ID" value="KUI73751.1"/>
    <property type="molecule type" value="Genomic_DNA"/>
</dbReference>
<evidence type="ECO:0000256" key="4">
    <source>
        <dbReference type="PROSITE-ProRule" id="PRU00176"/>
    </source>
</evidence>
<dbReference type="Proteomes" id="UP000078559">
    <property type="component" value="Chromosome 11"/>
</dbReference>
<feature type="compositionally biased region" description="Basic and acidic residues" evidence="6">
    <location>
        <begin position="207"/>
        <end position="227"/>
    </location>
</feature>
<dbReference type="Gene3D" id="3.30.70.330">
    <property type="match status" value="1"/>
</dbReference>
<comment type="subcellular location">
    <subcellularLocation>
        <location evidence="1">Golgi apparatus</location>
    </subcellularLocation>
</comment>
<feature type="coiled-coil region" evidence="5">
    <location>
        <begin position="827"/>
        <end position="925"/>
    </location>
</feature>
<feature type="compositionally biased region" description="Low complexity" evidence="6">
    <location>
        <begin position="1088"/>
        <end position="1101"/>
    </location>
</feature>
<dbReference type="GO" id="GO:0031267">
    <property type="term" value="F:small GTPase binding"/>
    <property type="evidence" value="ECO:0007669"/>
    <property type="project" value="TreeGrafter"/>
</dbReference>